<organism evidence="8 9">
    <name type="scientific">Microbacterium halimionae</name>
    <dbReference type="NCBI Taxonomy" id="1526413"/>
    <lineage>
        <taxon>Bacteria</taxon>
        <taxon>Bacillati</taxon>
        <taxon>Actinomycetota</taxon>
        <taxon>Actinomycetes</taxon>
        <taxon>Micrococcales</taxon>
        <taxon>Microbacteriaceae</taxon>
        <taxon>Microbacterium</taxon>
    </lineage>
</organism>
<dbReference type="InterPro" id="IPR018076">
    <property type="entry name" value="T2SS_GspF_dom"/>
</dbReference>
<dbReference type="EMBL" id="JACGWY010000006">
    <property type="protein sequence ID" value="MBA8817368.1"/>
    <property type="molecule type" value="Genomic_DNA"/>
</dbReference>
<keyword evidence="5 6" id="KW-0472">Membrane</keyword>
<evidence type="ECO:0000256" key="4">
    <source>
        <dbReference type="ARBA" id="ARBA00022989"/>
    </source>
</evidence>
<accession>A0A7W3JR43</accession>
<protein>
    <submittedName>
        <fullName evidence="8">Tight adherence protein C</fullName>
    </submittedName>
</protein>
<evidence type="ECO:0000256" key="1">
    <source>
        <dbReference type="ARBA" id="ARBA00004651"/>
    </source>
</evidence>
<evidence type="ECO:0000256" key="2">
    <source>
        <dbReference type="ARBA" id="ARBA00022475"/>
    </source>
</evidence>
<feature type="transmembrane region" description="Helical" evidence="6">
    <location>
        <begin position="110"/>
        <end position="129"/>
    </location>
</feature>
<dbReference type="Pfam" id="PF00482">
    <property type="entry name" value="T2SSF"/>
    <property type="match status" value="1"/>
</dbReference>
<evidence type="ECO:0000259" key="7">
    <source>
        <dbReference type="Pfam" id="PF00482"/>
    </source>
</evidence>
<keyword evidence="4 6" id="KW-1133">Transmembrane helix</keyword>
<feature type="transmembrane region" description="Helical" evidence="6">
    <location>
        <begin position="287"/>
        <end position="311"/>
    </location>
</feature>
<evidence type="ECO:0000256" key="5">
    <source>
        <dbReference type="ARBA" id="ARBA00023136"/>
    </source>
</evidence>
<evidence type="ECO:0000256" key="6">
    <source>
        <dbReference type="SAM" id="Phobius"/>
    </source>
</evidence>
<keyword evidence="9" id="KW-1185">Reference proteome</keyword>
<dbReference type="PANTHER" id="PTHR35007">
    <property type="entry name" value="INTEGRAL MEMBRANE PROTEIN-RELATED"/>
    <property type="match status" value="1"/>
</dbReference>
<sequence length="312" mass="32356">MARMMPLTATSLALSVILGAAFGAGVCCVVAASPRWGAPSLSRRIAPYIRDVADPLGLTPLASRPTSLAGAWQGARSRLDVLIGGSSNITRRLRSAGWHIDVPTYRVRQLSAVLAGCTVGALAIVALSLMGQFNLATLALPAFGGAGGVFISDILLSRAAKARTARIGSELPTVLEFLALCVSAGEGLFDSLKRVGNTGAGELATEIETATLAVGTGSSLADSLTELARRANHPALGRSIDHIVSAIDRGAPLAHVLQSQANDAREQAKRSLIEQAGRKEIGMLIPLVFLILPLSVLFAVFPGIVILRLGLS</sequence>
<reference evidence="8 9" key="1">
    <citation type="submission" date="2020-07" db="EMBL/GenBank/DDBJ databases">
        <title>Sequencing the genomes of 1000 actinobacteria strains.</title>
        <authorList>
            <person name="Klenk H.-P."/>
        </authorList>
    </citation>
    <scope>NUCLEOTIDE SEQUENCE [LARGE SCALE GENOMIC DNA]</scope>
    <source>
        <strain evidence="8 9">DSM 27576</strain>
    </source>
</reference>
<evidence type="ECO:0000313" key="9">
    <source>
        <dbReference type="Proteomes" id="UP000526083"/>
    </source>
</evidence>
<comment type="subcellular location">
    <subcellularLocation>
        <location evidence="1">Cell membrane</location>
        <topology evidence="1">Multi-pass membrane protein</topology>
    </subcellularLocation>
</comment>
<evidence type="ECO:0000256" key="3">
    <source>
        <dbReference type="ARBA" id="ARBA00022692"/>
    </source>
</evidence>
<gene>
    <name evidence="8" type="ORF">FHX48_002467</name>
</gene>
<dbReference type="AlphaFoldDB" id="A0A7W3JR43"/>
<name>A0A7W3JR43_9MICO</name>
<keyword evidence="2" id="KW-1003">Cell membrane</keyword>
<dbReference type="Proteomes" id="UP000526083">
    <property type="component" value="Unassembled WGS sequence"/>
</dbReference>
<comment type="caution">
    <text evidence="8">The sequence shown here is derived from an EMBL/GenBank/DDBJ whole genome shotgun (WGS) entry which is preliminary data.</text>
</comment>
<feature type="domain" description="Type II secretion system protein GspF" evidence="7">
    <location>
        <begin position="175"/>
        <end position="299"/>
    </location>
</feature>
<keyword evidence="3 6" id="KW-0812">Transmembrane</keyword>
<feature type="transmembrane region" description="Helical" evidence="6">
    <location>
        <begin position="135"/>
        <end position="156"/>
    </location>
</feature>
<dbReference type="GO" id="GO:0005886">
    <property type="term" value="C:plasma membrane"/>
    <property type="evidence" value="ECO:0007669"/>
    <property type="project" value="UniProtKB-SubCell"/>
</dbReference>
<evidence type="ECO:0000313" key="8">
    <source>
        <dbReference type="EMBL" id="MBA8817368.1"/>
    </source>
</evidence>
<dbReference type="PANTHER" id="PTHR35007:SF4">
    <property type="entry name" value="CONSERVED TRANSMEMBRANE PROTEIN-RELATED"/>
    <property type="match status" value="1"/>
</dbReference>
<proteinExistence type="predicted"/>